<dbReference type="PANTHER" id="PTHR43330:SF8">
    <property type="entry name" value="METHIONINE AMINOPEPTIDASE 1D, MITOCHONDRIAL"/>
    <property type="match status" value="1"/>
</dbReference>
<evidence type="ECO:0000256" key="1">
    <source>
        <dbReference type="ARBA" id="ARBA00002521"/>
    </source>
</evidence>
<reference evidence="9 10" key="1">
    <citation type="journal article" date="2013" name="Genome Announc.">
        <title>Draft Genome Sequence of the Cellulolytic, Mesophilic, Anaerobic Bacterium Clostridium termitidis Strain CT1112 (DSM 5398).</title>
        <authorList>
            <person name="Lal S."/>
            <person name="Ramachandran U."/>
            <person name="Zhang X."/>
            <person name="Munir R."/>
            <person name="Sparling R."/>
            <person name="Levin D.B."/>
        </authorList>
    </citation>
    <scope>NUCLEOTIDE SEQUENCE [LARGE SCALE GENOMIC DNA]</scope>
    <source>
        <strain evidence="9 10">CT1112</strain>
    </source>
</reference>
<feature type="domain" description="Peptidase M24" evidence="8">
    <location>
        <begin position="33"/>
        <end position="262"/>
    </location>
</feature>
<comment type="similarity">
    <text evidence="6">Belongs to the peptidase M24A family. Methionine aminopeptidase type 1 subfamily.</text>
</comment>
<name>S0FGA9_RUMCE</name>
<dbReference type="EMBL" id="AORV01000056">
    <property type="protein sequence ID" value="EMS70370.1"/>
    <property type="molecule type" value="Genomic_DNA"/>
</dbReference>
<evidence type="ECO:0000256" key="7">
    <source>
        <dbReference type="RuleBase" id="RU003653"/>
    </source>
</evidence>
<evidence type="ECO:0000256" key="3">
    <source>
        <dbReference type="ARBA" id="ARBA00022670"/>
    </source>
</evidence>
<dbReference type="NCBIfam" id="TIGR00500">
    <property type="entry name" value="met_pdase_I"/>
    <property type="match status" value="1"/>
</dbReference>
<feature type="binding site" evidence="6">
    <location>
        <position position="198"/>
    </location>
    <ligand>
        <name>substrate</name>
    </ligand>
</feature>
<dbReference type="GO" id="GO:0006508">
    <property type="term" value="P:proteolysis"/>
    <property type="evidence" value="ECO:0007669"/>
    <property type="project" value="UniProtKB-KW"/>
</dbReference>
<dbReference type="Proteomes" id="UP000014155">
    <property type="component" value="Unassembled WGS sequence"/>
</dbReference>
<feature type="binding site" evidence="6">
    <location>
        <position position="128"/>
    </location>
    <ligand>
        <name>a divalent metal cation</name>
        <dbReference type="ChEBI" id="CHEBI:60240"/>
        <label>2</label>
        <note>catalytic</note>
    </ligand>
</feature>
<dbReference type="Pfam" id="PF00557">
    <property type="entry name" value="Peptidase_M24"/>
    <property type="match status" value="1"/>
</dbReference>
<dbReference type="PRINTS" id="PR00599">
    <property type="entry name" value="MAPEPTIDASE"/>
</dbReference>
<dbReference type="PANTHER" id="PTHR43330">
    <property type="entry name" value="METHIONINE AMINOPEPTIDASE"/>
    <property type="match status" value="1"/>
</dbReference>
<comment type="caution">
    <text evidence="9">The sequence shown here is derived from an EMBL/GenBank/DDBJ whole genome shotgun (WGS) entry which is preliminary data.</text>
</comment>
<dbReference type="InterPro" id="IPR001714">
    <property type="entry name" value="Pept_M24_MAP"/>
</dbReference>
<dbReference type="CDD" id="cd01086">
    <property type="entry name" value="MetAP1"/>
    <property type="match status" value="1"/>
</dbReference>
<keyword evidence="10" id="KW-1185">Reference proteome</keyword>
<keyword evidence="5 6" id="KW-0378">Hydrolase</keyword>
<dbReference type="InterPro" id="IPR002467">
    <property type="entry name" value="Pept_M24A_MAP1"/>
</dbReference>
<feature type="binding site" evidence="6">
    <location>
        <position position="255"/>
    </location>
    <ligand>
        <name>a divalent metal cation</name>
        <dbReference type="ChEBI" id="CHEBI:60240"/>
        <label>1</label>
    </ligand>
</feature>
<dbReference type="EC" id="3.4.11.18" evidence="6 7"/>
<dbReference type="Gene3D" id="3.90.230.10">
    <property type="entry name" value="Creatinase/methionine aminopeptidase superfamily"/>
    <property type="match status" value="1"/>
</dbReference>
<feature type="binding site" evidence="6">
    <location>
        <position position="99"/>
    </location>
    <ligand>
        <name>substrate</name>
    </ligand>
</feature>
<dbReference type="eggNOG" id="COG0024">
    <property type="taxonomic scope" value="Bacteria"/>
</dbReference>
<evidence type="ECO:0000256" key="4">
    <source>
        <dbReference type="ARBA" id="ARBA00022723"/>
    </source>
</evidence>
<dbReference type="HAMAP" id="MF_01974">
    <property type="entry name" value="MetAP_1"/>
    <property type="match status" value="1"/>
</dbReference>
<feature type="binding site" evidence="6">
    <location>
        <position position="224"/>
    </location>
    <ligand>
        <name>a divalent metal cation</name>
        <dbReference type="ChEBI" id="CHEBI:60240"/>
        <label>2</label>
        <note>catalytic</note>
    </ligand>
</feature>
<feature type="binding site" evidence="6">
    <location>
        <position position="128"/>
    </location>
    <ligand>
        <name>a divalent metal cation</name>
        <dbReference type="ChEBI" id="CHEBI:60240"/>
        <label>1</label>
    </ligand>
</feature>
<keyword evidence="3 6" id="KW-0645">Protease</keyword>
<comment type="function">
    <text evidence="1 6">Removes the N-terminal methionine from nascent proteins. The N-terminal methionine is often cleaved when the second residue in the primary sequence is small and uncharged (Met-Ala-, Cys, Gly, Pro, Ser, Thr, or Val). Requires deformylation of the N(alpha)-formylated initiator methionine before it can be hydrolyzed.</text>
</comment>
<dbReference type="AlphaFoldDB" id="S0FGA9"/>
<organism evidence="9 10">
    <name type="scientific">Ruminiclostridium cellobioparum subsp. termitidis CT1112</name>
    <dbReference type="NCBI Taxonomy" id="1195236"/>
    <lineage>
        <taxon>Bacteria</taxon>
        <taxon>Bacillati</taxon>
        <taxon>Bacillota</taxon>
        <taxon>Clostridia</taxon>
        <taxon>Eubacteriales</taxon>
        <taxon>Oscillospiraceae</taxon>
        <taxon>Ruminiclostridium</taxon>
    </lineage>
</organism>
<dbReference type="GO" id="GO:0004239">
    <property type="term" value="F:initiator methionyl aminopeptidase activity"/>
    <property type="evidence" value="ECO:0007669"/>
    <property type="project" value="UniProtKB-UniRule"/>
</dbReference>
<dbReference type="STRING" id="1195236.CTER_3888"/>
<protein>
    <recommendedName>
        <fullName evidence="6 7">Methionine aminopeptidase</fullName>
        <shortName evidence="6">MAP</shortName>
        <shortName evidence="6">MetAP</shortName>
        <ecNumber evidence="6 7">3.4.11.18</ecNumber>
    </recommendedName>
    <alternativeName>
        <fullName evidence="6">Peptidase M</fullName>
    </alternativeName>
</protein>
<proteinExistence type="inferred from homology"/>
<feature type="binding site" evidence="6">
    <location>
        <position position="255"/>
    </location>
    <ligand>
        <name>a divalent metal cation</name>
        <dbReference type="ChEBI" id="CHEBI:60240"/>
        <label>2</label>
        <note>catalytic</note>
    </ligand>
</feature>
<keyword evidence="4 6" id="KW-0479">Metal-binding</keyword>
<dbReference type="SUPFAM" id="SSF55920">
    <property type="entry name" value="Creatinase/aminopeptidase"/>
    <property type="match status" value="1"/>
</dbReference>
<keyword evidence="2 6" id="KW-0031">Aminopeptidase</keyword>
<dbReference type="PATRIC" id="fig|1195236.3.peg.4098"/>
<dbReference type="GO" id="GO:0046872">
    <property type="term" value="F:metal ion binding"/>
    <property type="evidence" value="ECO:0007669"/>
    <property type="project" value="UniProtKB-UniRule"/>
</dbReference>
<dbReference type="InterPro" id="IPR036005">
    <property type="entry name" value="Creatinase/aminopeptidase-like"/>
</dbReference>
<accession>S0FGA9</accession>
<evidence type="ECO:0000256" key="5">
    <source>
        <dbReference type="ARBA" id="ARBA00022801"/>
    </source>
</evidence>
<sequence>MLSDDILSNIEKYRLQGYIIPHPSLIKTQEQLEGIRISGKITTEILALLDREIHPGMTTAQIDKLVYDYTADHGAVPATLNYNGFPKSVCTSINDVVCHGIPSDKTVLKPGDIINIDVSTILNGFFSDASRMYLVGEVSPQAKRLVKVTKECLELGTRQVKPYGSINDIGRAIEPYANQNGYTVVRDLGGHGVGLKFHEEPHVDHFEKTGKGVLMLPGMVFTVEPMINEGGYSVKMAHDNWTITTRDGSLSAQWEYTIAVTETGYEILAG</sequence>
<evidence type="ECO:0000313" key="9">
    <source>
        <dbReference type="EMBL" id="EMS70370.1"/>
    </source>
</evidence>
<dbReference type="InterPro" id="IPR000994">
    <property type="entry name" value="Pept_M24"/>
</dbReference>
<comment type="subunit">
    <text evidence="6">Monomer.</text>
</comment>
<comment type="catalytic activity">
    <reaction evidence="6 7">
        <text>Release of N-terminal amino acids, preferentially methionine, from peptides and arylamides.</text>
        <dbReference type="EC" id="3.4.11.18"/>
    </reaction>
</comment>
<gene>
    <name evidence="6" type="primary">map</name>
    <name evidence="9" type="ORF">CTER_3888</name>
</gene>
<feature type="binding site" evidence="6">
    <location>
        <position position="117"/>
    </location>
    <ligand>
        <name>a divalent metal cation</name>
        <dbReference type="ChEBI" id="CHEBI:60240"/>
        <label>1</label>
    </ligand>
</feature>
<evidence type="ECO:0000256" key="6">
    <source>
        <dbReference type="HAMAP-Rule" id="MF_01974"/>
    </source>
</evidence>
<feature type="binding site" evidence="6">
    <location>
        <position position="191"/>
    </location>
    <ligand>
        <name>a divalent metal cation</name>
        <dbReference type="ChEBI" id="CHEBI:60240"/>
        <label>2</label>
        <note>catalytic</note>
    </ligand>
</feature>
<evidence type="ECO:0000313" key="10">
    <source>
        <dbReference type="Proteomes" id="UP000014155"/>
    </source>
</evidence>
<evidence type="ECO:0000256" key="2">
    <source>
        <dbReference type="ARBA" id="ARBA00022438"/>
    </source>
</evidence>
<dbReference type="GO" id="GO:0070006">
    <property type="term" value="F:metalloaminopeptidase activity"/>
    <property type="evidence" value="ECO:0007669"/>
    <property type="project" value="UniProtKB-UniRule"/>
</dbReference>
<evidence type="ECO:0000259" key="8">
    <source>
        <dbReference type="Pfam" id="PF00557"/>
    </source>
</evidence>
<comment type="cofactor">
    <cofactor evidence="6">
        <name>Co(2+)</name>
        <dbReference type="ChEBI" id="CHEBI:48828"/>
    </cofactor>
    <cofactor evidence="6">
        <name>Zn(2+)</name>
        <dbReference type="ChEBI" id="CHEBI:29105"/>
    </cofactor>
    <cofactor evidence="6">
        <name>Mn(2+)</name>
        <dbReference type="ChEBI" id="CHEBI:29035"/>
    </cofactor>
    <cofactor evidence="6">
        <name>Fe(2+)</name>
        <dbReference type="ChEBI" id="CHEBI:29033"/>
    </cofactor>
    <text evidence="6">Binds 2 divalent metal cations per subunit. Has a high-affinity and a low affinity metal-binding site. The true nature of the physiological cofactor is under debate. The enzyme is active with cobalt, zinc, manganese or divalent iron ions. Most likely, methionine aminopeptidases function as mononuclear Fe(2+)-metalloproteases under physiological conditions, and the catalytically relevant metal-binding site has been assigned to the histidine-containing high-affinity site.</text>
</comment>